<proteinExistence type="inferred from homology"/>
<dbReference type="InterPro" id="IPR050250">
    <property type="entry name" value="Macrolide_Exporter_MacB"/>
</dbReference>
<accession>A0ABZ0VAX1</accession>
<feature type="transmembrane region" description="Helical" evidence="7">
    <location>
        <begin position="406"/>
        <end position="426"/>
    </location>
</feature>
<organism evidence="9 10">
    <name type="scientific">Microbacterium invictum</name>
    <dbReference type="NCBI Taxonomy" id="515415"/>
    <lineage>
        <taxon>Bacteria</taxon>
        <taxon>Bacillati</taxon>
        <taxon>Actinomycetota</taxon>
        <taxon>Actinomycetes</taxon>
        <taxon>Micrococcales</taxon>
        <taxon>Microbacteriaceae</taxon>
        <taxon>Microbacterium</taxon>
    </lineage>
</organism>
<feature type="domain" description="ABC3 transporter permease C-terminal" evidence="8">
    <location>
        <begin position="771"/>
        <end position="892"/>
    </location>
</feature>
<dbReference type="EMBL" id="CP139779">
    <property type="protein sequence ID" value="WQB70763.1"/>
    <property type="molecule type" value="Genomic_DNA"/>
</dbReference>
<evidence type="ECO:0000259" key="8">
    <source>
        <dbReference type="Pfam" id="PF02687"/>
    </source>
</evidence>
<feature type="transmembrane region" description="Helical" evidence="7">
    <location>
        <begin position="813"/>
        <end position="836"/>
    </location>
</feature>
<keyword evidence="2" id="KW-1003">Cell membrane</keyword>
<evidence type="ECO:0000256" key="3">
    <source>
        <dbReference type="ARBA" id="ARBA00022692"/>
    </source>
</evidence>
<keyword evidence="10" id="KW-1185">Reference proteome</keyword>
<evidence type="ECO:0000256" key="2">
    <source>
        <dbReference type="ARBA" id="ARBA00022475"/>
    </source>
</evidence>
<feature type="transmembrane region" description="Helical" evidence="7">
    <location>
        <begin position="447"/>
        <end position="466"/>
    </location>
</feature>
<dbReference type="Pfam" id="PF02687">
    <property type="entry name" value="FtsX"/>
    <property type="match status" value="1"/>
</dbReference>
<feature type="transmembrane region" description="Helical" evidence="7">
    <location>
        <begin position="766"/>
        <end position="792"/>
    </location>
</feature>
<evidence type="ECO:0000256" key="1">
    <source>
        <dbReference type="ARBA" id="ARBA00004651"/>
    </source>
</evidence>
<feature type="transmembrane region" description="Helical" evidence="7">
    <location>
        <begin position="532"/>
        <end position="553"/>
    </location>
</feature>
<comment type="similarity">
    <text evidence="6">Belongs to the ABC-4 integral membrane protein family.</text>
</comment>
<evidence type="ECO:0000313" key="9">
    <source>
        <dbReference type="EMBL" id="WQB70763.1"/>
    </source>
</evidence>
<feature type="transmembrane region" description="Helical" evidence="7">
    <location>
        <begin position="486"/>
        <end position="507"/>
    </location>
</feature>
<evidence type="ECO:0000313" key="10">
    <source>
        <dbReference type="Proteomes" id="UP001324533"/>
    </source>
</evidence>
<dbReference type="Proteomes" id="UP001324533">
    <property type="component" value="Chromosome"/>
</dbReference>
<evidence type="ECO:0000256" key="4">
    <source>
        <dbReference type="ARBA" id="ARBA00022989"/>
    </source>
</evidence>
<feature type="transmembrane region" description="Helical" evidence="7">
    <location>
        <begin position="375"/>
        <end position="400"/>
    </location>
</feature>
<keyword evidence="5 7" id="KW-0472">Membrane</keyword>
<evidence type="ECO:0000256" key="6">
    <source>
        <dbReference type="ARBA" id="ARBA00038076"/>
    </source>
</evidence>
<gene>
    <name evidence="9" type="ORF">T9R20_02045</name>
</gene>
<dbReference type="RefSeq" id="WP_322410899.1">
    <property type="nucleotide sequence ID" value="NZ_CP139779.1"/>
</dbReference>
<feature type="transmembrane region" description="Helical" evidence="7">
    <location>
        <begin position="863"/>
        <end position="888"/>
    </location>
</feature>
<sequence>MTRRSRVGTLALLGRLSLDGLGATLLIALLVSAAVFAAAIAPRLGARLGTAELQQSISAMPAPIRDIRAVGTIGLVPGLAGTPVDRLVAPTDAAIAAFGEDLTEPLRSLTGDPAWVARSEPRDAVPVGDSPARADPEGQTRFFARLAVDPGWRDRVEIVAGTPPAAWAGDESARGVDPPLEVALSTATAEAAGITVGETLRYGALELVVTALYDPLDPDASHWAQVSDLAQPIVETAPGEPATVRGTVIVDTASLGGLTTSLTTGTFLAYYPVSAETLQATDAERVLNQLRSALAGGIVMPYGGEVTVTTLLGDEIEEATGRTATVTALLALALSGLLGVVLAVFALGIDAVATRRRPILDLTHARGASDLQLRAALGLEGVAIALPAAVVGVGVATALVPEPVGVSGWALPALVAAAVPALFALRAAPATRRQTRRDPHRIGGRRLLIDGGVVALAALSVILLARRGVDPSAGAGIDPLLVLAPLLVAAAVCLVALRFAPIPLLLLQHRLRRGDSAVALLGAARAVRVPSFGFAASFALILGVAVVVFSSILGSTIRSGIVTGAQEGLGSDILVSAPAIPSPAVEGVAGLPGVAAVSAITEIAGVRVDDAAAPTSLTLLVADTTALADVRPDLPALSGLADRAGSVPLLVSDDVAAALGPGARIGRSPVVVAGSAPVTALPGPGRSWAVVDASHLDALAREPRDPDRLLVALSDGADPSALGERVDAIVSASVPEAERGGVSTVAAADLISRARTSPLTQGLEAALPWAAAAALGLTLAGIALATVSAAQARARSVAVLRIIGADARQQRRLLLWEFAPPVLVAVLVGIAIGFLLPRLVTAVVDLRPFVGGRLAPPLVIDPASLAIALAAVAMTTAIAAVIAFAIAARHTPATTLRMGER</sequence>
<keyword evidence="4 7" id="KW-1133">Transmembrane helix</keyword>
<comment type="subcellular location">
    <subcellularLocation>
        <location evidence="1">Cell membrane</location>
        <topology evidence="1">Multi-pass membrane protein</topology>
    </subcellularLocation>
</comment>
<keyword evidence="3 7" id="KW-0812">Transmembrane</keyword>
<protein>
    <submittedName>
        <fullName evidence="9">FtsX-like permease family protein</fullName>
    </submittedName>
</protein>
<dbReference type="PANTHER" id="PTHR30572:SF4">
    <property type="entry name" value="ABC TRANSPORTER PERMEASE YTRF"/>
    <property type="match status" value="1"/>
</dbReference>
<evidence type="ECO:0000256" key="7">
    <source>
        <dbReference type="SAM" id="Phobius"/>
    </source>
</evidence>
<dbReference type="PANTHER" id="PTHR30572">
    <property type="entry name" value="MEMBRANE COMPONENT OF TRANSPORTER-RELATED"/>
    <property type="match status" value="1"/>
</dbReference>
<reference evidence="9 10" key="1">
    <citation type="submission" date="2023-06" db="EMBL/GenBank/DDBJ databases">
        <title>Rock-solubilizing bacteria, Microbacterium invictum, promotes re-establishment of vegetation in rocky wasteland by accelerating rock bio-weathering and reshaping soil bacterial community.</title>
        <authorList>
            <person name="Liu C."/>
        </authorList>
    </citation>
    <scope>NUCLEOTIDE SEQUENCE [LARGE SCALE GENOMIC DNA]</scope>
    <source>
        <strain evidence="9 10">X-18</strain>
    </source>
</reference>
<name>A0ABZ0VAX1_9MICO</name>
<evidence type="ECO:0000256" key="5">
    <source>
        <dbReference type="ARBA" id="ARBA00023136"/>
    </source>
</evidence>
<feature type="transmembrane region" description="Helical" evidence="7">
    <location>
        <begin position="328"/>
        <end position="354"/>
    </location>
</feature>
<dbReference type="InterPro" id="IPR003838">
    <property type="entry name" value="ABC3_permease_C"/>
</dbReference>